<dbReference type="Pfam" id="PF25276">
    <property type="entry name" value="DUF7870"/>
    <property type="match status" value="2"/>
</dbReference>
<dbReference type="SUPFAM" id="SSF53335">
    <property type="entry name" value="S-adenosyl-L-methionine-dependent methyltransferases"/>
    <property type="match status" value="2"/>
</dbReference>
<evidence type="ECO:0000259" key="3">
    <source>
        <dbReference type="Pfam" id="PF25276"/>
    </source>
</evidence>
<keyword evidence="5" id="KW-1185">Reference proteome</keyword>
<feature type="domain" description="DUF7870" evidence="3">
    <location>
        <begin position="275"/>
        <end position="374"/>
    </location>
</feature>
<keyword evidence="1" id="KW-0472">Membrane</keyword>
<feature type="domain" description="Methyltransferase type 11" evidence="2">
    <location>
        <begin position="156"/>
        <end position="206"/>
    </location>
</feature>
<dbReference type="Pfam" id="PF08241">
    <property type="entry name" value="Methyltransf_11"/>
    <property type="match status" value="1"/>
</dbReference>
<gene>
    <name evidence="4" type="ORF">H5410_045387</name>
</gene>
<dbReference type="InterPro" id="IPR057192">
    <property type="entry name" value="DUF7870"/>
</dbReference>
<evidence type="ECO:0000256" key="1">
    <source>
        <dbReference type="SAM" id="Phobius"/>
    </source>
</evidence>
<feature type="transmembrane region" description="Helical" evidence="1">
    <location>
        <begin position="14"/>
        <end position="32"/>
    </location>
</feature>
<reference evidence="4 5" key="1">
    <citation type="submission" date="2020-09" db="EMBL/GenBank/DDBJ databases">
        <title>De no assembly of potato wild relative species, Solanum commersonii.</title>
        <authorList>
            <person name="Cho K."/>
        </authorList>
    </citation>
    <scope>NUCLEOTIDE SEQUENCE [LARGE SCALE GENOMIC DNA]</scope>
    <source>
        <strain evidence="4">LZ3.2</strain>
        <tissue evidence="4">Leaf</tissue>
    </source>
</reference>
<dbReference type="PANTHER" id="PTHR44843">
    <property type="entry name" value="METHYLTRANSFERASE"/>
    <property type="match status" value="1"/>
</dbReference>
<evidence type="ECO:0000259" key="2">
    <source>
        <dbReference type="Pfam" id="PF08241"/>
    </source>
</evidence>
<evidence type="ECO:0008006" key="6">
    <source>
        <dbReference type="Google" id="ProtNLM"/>
    </source>
</evidence>
<comment type="caution">
    <text evidence="4">The sequence shown here is derived from an EMBL/GenBank/DDBJ whole genome shotgun (WGS) entry which is preliminary data.</text>
</comment>
<proteinExistence type="predicted"/>
<dbReference type="OrthoDB" id="10006218at2759"/>
<dbReference type="PANTHER" id="PTHR44843:SF14">
    <property type="entry name" value="METHYLTRANSFERASE TYPE 11 DOMAIN-CONTAINING PROTEIN"/>
    <property type="match status" value="1"/>
</dbReference>
<dbReference type="AlphaFoldDB" id="A0A9J5X9E7"/>
<feature type="domain" description="DUF7870" evidence="3">
    <location>
        <begin position="412"/>
        <end position="506"/>
    </location>
</feature>
<dbReference type="GO" id="GO:0009820">
    <property type="term" value="P:alkaloid metabolic process"/>
    <property type="evidence" value="ECO:0007669"/>
    <property type="project" value="UniProtKB-KW"/>
</dbReference>
<dbReference type="Proteomes" id="UP000824120">
    <property type="component" value="Chromosome 9"/>
</dbReference>
<keyword evidence="1" id="KW-1133">Transmembrane helix</keyword>
<evidence type="ECO:0000313" key="5">
    <source>
        <dbReference type="Proteomes" id="UP000824120"/>
    </source>
</evidence>
<sequence length="606" mass="67919">MDHSTGKPGFFRNVLVRLCLSCVVIVCCRFAYVVTLKGETCDLGDFCFFSLPENLNVISGVGQLAGSVSAVMTTENAGKSAPAKPKLPDLWANKDFQKSAQFYSSVFEDLVADGVLNPNSKTLCVETPMGADVFALREIGVADSVGLYKKGSKPLVITGKAVKQPFEDDTFDFIFSGAGMIDKSLKPGDFAAEICRTLKPEGFLVVHTGSNDTYSFNSFLHLFNCCTLIKSRNINGFDSTIREIVMKKDVFVEEKVSDSKNNCRHVPDYKMKLIKKAEPLIKEEPKKPWITLKKNAQSIKYLSSMADISFKQRYVYVDVGSRSYGSSIVSWFKKQYPKQNKTFEIYAVEADKTFHGQYKEKKGVTLLPYAAWVKNETLSFEINQDPGHKDVAKGRGMGRIQPVESSSESASEVDIIQGFDFAEWLMSAVSEKDYVVMKMDVEGTEFDLIPRLIETGAICLIDEVFLECHYNRWQKCCPGVRSSKYPNTYSQCLDLFTSLRESKVATKRMTNDGKINVANIQGNVTQDAADKKDYTKKRNVATKNEKVPLEVESNERRTFQEPYTTQASKDDVVVLPEDILFLVESGSRRLMQGLMQLRYLANALGK</sequence>
<dbReference type="EMBL" id="JACXVP010000009">
    <property type="protein sequence ID" value="KAG5584953.1"/>
    <property type="molecule type" value="Genomic_DNA"/>
</dbReference>
<keyword evidence="1" id="KW-0812">Transmembrane</keyword>
<name>A0A9J5X9E7_SOLCO</name>
<dbReference type="Gene3D" id="3.40.50.150">
    <property type="entry name" value="Vaccinia Virus protein VP39"/>
    <property type="match status" value="2"/>
</dbReference>
<evidence type="ECO:0000313" key="4">
    <source>
        <dbReference type="EMBL" id="KAG5584953.1"/>
    </source>
</evidence>
<organism evidence="4 5">
    <name type="scientific">Solanum commersonii</name>
    <name type="common">Commerson's wild potato</name>
    <name type="synonym">Commerson's nightshade</name>
    <dbReference type="NCBI Taxonomy" id="4109"/>
    <lineage>
        <taxon>Eukaryota</taxon>
        <taxon>Viridiplantae</taxon>
        <taxon>Streptophyta</taxon>
        <taxon>Embryophyta</taxon>
        <taxon>Tracheophyta</taxon>
        <taxon>Spermatophyta</taxon>
        <taxon>Magnoliopsida</taxon>
        <taxon>eudicotyledons</taxon>
        <taxon>Gunneridae</taxon>
        <taxon>Pentapetalae</taxon>
        <taxon>asterids</taxon>
        <taxon>lamiids</taxon>
        <taxon>Solanales</taxon>
        <taxon>Solanaceae</taxon>
        <taxon>Solanoideae</taxon>
        <taxon>Solaneae</taxon>
        <taxon>Solanum</taxon>
    </lineage>
</organism>
<dbReference type="GO" id="GO:0008757">
    <property type="term" value="F:S-adenosylmethionine-dependent methyltransferase activity"/>
    <property type="evidence" value="ECO:0007669"/>
    <property type="project" value="InterPro"/>
</dbReference>
<accession>A0A9J5X9E7</accession>
<protein>
    <recommendedName>
        <fullName evidence="6">Methyltransferase type 11 domain-containing protein</fullName>
    </recommendedName>
</protein>
<dbReference type="InterPro" id="IPR013216">
    <property type="entry name" value="Methyltransf_11"/>
</dbReference>
<dbReference type="InterPro" id="IPR029063">
    <property type="entry name" value="SAM-dependent_MTases_sf"/>
</dbReference>